<dbReference type="InterPro" id="IPR014718">
    <property type="entry name" value="GH-type_carb-bd"/>
</dbReference>
<dbReference type="InterPro" id="IPR008183">
    <property type="entry name" value="Aldose_1/G6P_1-epimerase"/>
</dbReference>
<organism evidence="1 2">
    <name type="scientific">Kaistia terrae</name>
    <dbReference type="NCBI Taxonomy" id="537017"/>
    <lineage>
        <taxon>Bacteria</taxon>
        <taxon>Pseudomonadati</taxon>
        <taxon>Pseudomonadota</taxon>
        <taxon>Alphaproteobacteria</taxon>
        <taxon>Hyphomicrobiales</taxon>
        <taxon>Kaistiaceae</taxon>
        <taxon>Kaistia</taxon>
    </lineage>
</organism>
<dbReference type="InterPro" id="IPR011013">
    <property type="entry name" value="Gal_mutarotase_sf_dom"/>
</dbReference>
<comment type="caution">
    <text evidence="1">The sequence shown here is derived from an EMBL/GenBank/DDBJ whole genome shotgun (WGS) entry which is preliminary data.</text>
</comment>
<dbReference type="CDD" id="cd09021">
    <property type="entry name" value="Aldose_epim_Ec_YphB"/>
    <property type="match status" value="1"/>
</dbReference>
<proteinExistence type="predicted"/>
<dbReference type="Pfam" id="PF01263">
    <property type="entry name" value="Aldose_epim"/>
    <property type="match status" value="1"/>
</dbReference>
<name>A0ABW0PYR6_9HYPH</name>
<dbReference type="RefSeq" id="WP_266344127.1">
    <property type="nucleotide sequence ID" value="NZ_JAPKNH010000004.1"/>
</dbReference>
<protein>
    <submittedName>
        <fullName evidence="1">Aldose 1-epimerase</fullName>
    </submittedName>
</protein>
<sequence>MTRVDTTGLETERFRLTLLPELGGRIAACQWRHPDGRWLDLIRPMSLPYDGDEEAGCFPLTPFSNRLRDGRFNFAGREIQMPRNTPGPHVEHGHGWQRPWTVAARGPGQIVLRYEHAGDAWPFPYAIEQAIELLPDRLRVTLTAHNRGVEPMPYGFGLHPFFPATPETTLEARVESVWHVDDEVMPTRLGLASELWGSAPRLVVSEASLDTAFAGWDGAATLRWPELGAGLSMAADAPLRHLVVYTPPGASHFCAEPVSHSTDAFNLAETRNDTGMVVLAPGETLTTAISLSPFALP</sequence>
<dbReference type="EMBL" id="JBHSML010000003">
    <property type="protein sequence ID" value="MFC5516632.1"/>
    <property type="molecule type" value="Genomic_DNA"/>
</dbReference>
<evidence type="ECO:0000313" key="2">
    <source>
        <dbReference type="Proteomes" id="UP001596150"/>
    </source>
</evidence>
<reference evidence="2" key="1">
    <citation type="journal article" date="2019" name="Int. J. Syst. Evol. Microbiol.">
        <title>The Global Catalogue of Microorganisms (GCM) 10K type strain sequencing project: providing services to taxonomists for standard genome sequencing and annotation.</title>
        <authorList>
            <consortium name="The Broad Institute Genomics Platform"/>
            <consortium name="The Broad Institute Genome Sequencing Center for Infectious Disease"/>
            <person name="Wu L."/>
            <person name="Ma J."/>
        </authorList>
    </citation>
    <scope>NUCLEOTIDE SEQUENCE [LARGE SCALE GENOMIC DNA]</scope>
    <source>
        <strain evidence="2">KACC 12633</strain>
    </source>
</reference>
<evidence type="ECO:0000313" key="1">
    <source>
        <dbReference type="EMBL" id="MFC5516632.1"/>
    </source>
</evidence>
<accession>A0ABW0PYR6</accession>
<gene>
    <name evidence="1" type="ORF">ACFPP9_12685</name>
</gene>
<keyword evidence="2" id="KW-1185">Reference proteome</keyword>
<dbReference type="SUPFAM" id="SSF74650">
    <property type="entry name" value="Galactose mutarotase-like"/>
    <property type="match status" value="1"/>
</dbReference>
<dbReference type="Gene3D" id="2.70.98.10">
    <property type="match status" value="1"/>
</dbReference>
<dbReference type="Proteomes" id="UP001596150">
    <property type="component" value="Unassembled WGS sequence"/>
</dbReference>